<proteinExistence type="predicted"/>
<dbReference type="SUPFAM" id="SSF53383">
    <property type="entry name" value="PLP-dependent transferases"/>
    <property type="match status" value="1"/>
</dbReference>
<evidence type="ECO:0000313" key="4">
    <source>
        <dbReference type="Proteomes" id="UP000199628"/>
    </source>
</evidence>
<evidence type="ECO:0000313" key="3">
    <source>
        <dbReference type="EMBL" id="SDE78440.1"/>
    </source>
</evidence>
<name>A0A1G7FRC5_9RHOB</name>
<keyword evidence="3" id="KW-0808">Transferase</keyword>
<protein>
    <submittedName>
        <fullName evidence="3">Aminotransferase class-V</fullName>
    </submittedName>
</protein>
<keyword evidence="3" id="KW-0032">Aminotransferase</keyword>
<dbReference type="InterPro" id="IPR015421">
    <property type="entry name" value="PyrdxlP-dep_Trfase_major"/>
</dbReference>
<dbReference type="InterPro" id="IPR000192">
    <property type="entry name" value="Aminotrans_V_dom"/>
</dbReference>
<dbReference type="EMBL" id="FMZV01000040">
    <property type="protein sequence ID" value="SDE78440.1"/>
    <property type="molecule type" value="Genomic_DNA"/>
</dbReference>
<keyword evidence="1" id="KW-0663">Pyridoxal phosphate</keyword>
<evidence type="ECO:0000256" key="1">
    <source>
        <dbReference type="ARBA" id="ARBA00022898"/>
    </source>
</evidence>
<dbReference type="AlphaFoldDB" id="A0A1G7FRC5"/>
<dbReference type="Gene3D" id="3.40.640.10">
    <property type="entry name" value="Type I PLP-dependent aspartate aminotransferase-like (Major domain)"/>
    <property type="match status" value="1"/>
</dbReference>
<gene>
    <name evidence="3" type="ORF">SAMN04488239_1403</name>
</gene>
<feature type="domain" description="Aminotransferase class V" evidence="2">
    <location>
        <begin position="41"/>
        <end position="259"/>
    </location>
</feature>
<dbReference type="Proteomes" id="UP000199628">
    <property type="component" value="Unassembled WGS sequence"/>
</dbReference>
<keyword evidence="4" id="KW-1185">Reference proteome</keyword>
<dbReference type="STRING" id="639004.SAMN04488239_1403"/>
<reference evidence="4" key="1">
    <citation type="submission" date="2016-10" db="EMBL/GenBank/DDBJ databases">
        <authorList>
            <person name="Varghese N."/>
            <person name="Submissions S."/>
        </authorList>
    </citation>
    <scope>NUCLEOTIDE SEQUENCE [LARGE SCALE GENOMIC DNA]</scope>
    <source>
        <strain evidence="4">CGMCC 1.9108</strain>
    </source>
</reference>
<accession>A0A1G7FRC5</accession>
<dbReference type="PANTHER" id="PTHR43686:SF1">
    <property type="entry name" value="AMINOTRAN_5 DOMAIN-CONTAINING PROTEIN"/>
    <property type="match status" value="1"/>
</dbReference>
<dbReference type="InterPro" id="IPR015424">
    <property type="entry name" value="PyrdxlP-dep_Trfase"/>
</dbReference>
<evidence type="ECO:0000259" key="2">
    <source>
        <dbReference type="Pfam" id="PF00266"/>
    </source>
</evidence>
<dbReference type="Pfam" id="PF00266">
    <property type="entry name" value="Aminotran_5"/>
    <property type="match status" value="1"/>
</dbReference>
<dbReference type="GO" id="GO:0008483">
    <property type="term" value="F:transaminase activity"/>
    <property type="evidence" value="ECO:0007669"/>
    <property type="project" value="UniProtKB-KW"/>
</dbReference>
<sequence length="283" mass="30651">MSPFDTFRSRMSHPDVAATIRQGVIGEGRTVPTSERPKPLVYADYVASGRALRQIEEIMLDEVLPFYANTHNESSFVGAFMTRLREEALEIIAAALLVPESHAVLFCESGATEGLNRIVRLLDIERVARNGRAVVLIGPYEHHSNILPWRESGATVVEIAEDAGGRPDADAMEAALRAHAGADLIVGSFSVASNVTGTLTDSERVTRTLKQHGALAIWDYACAGLYVPITLGDGDARKDAIVISAHKFVGGPGASGLLICDRSRRRDRHLCLALGASLQRQFH</sequence>
<organism evidence="3 4">
    <name type="scientific">Ruegeria marina</name>
    <dbReference type="NCBI Taxonomy" id="639004"/>
    <lineage>
        <taxon>Bacteria</taxon>
        <taxon>Pseudomonadati</taxon>
        <taxon>Pseudomonadota</taxon>
        <taxon>Alphaproteobacteria</taxon>
        <taxon>Rhodobacterales</taxon>
        <taxon>Roseobacteraceae</taxon>
        <taxon>Ruegeria</taxon>
    </lineage>
</organism>
<dbReference type="PANTHER" id="PTHR43686">
    <property type="entry name" value="SULFURTRANSFERASE-RELATED"/>
    <property type="match status" value="1"/>
</dbReference>